<dbReference type="Proteomes" id="UP001486808">
    <property type="component" value="Unassembled WGS sequence"/>
</dbReference>
<dbReference type="InterPro" id="IPR002545">
    <property type="entry name" value="CheW-lke_dom"/>
</dbReference>
<proteinExistence type="predicted"/>
<sequence>MPHNNENRHGMSETQHPFDLLQALAQRCRSEASGLPSQEVVSETWSGVGFRLAGHFMLAAMGEVSEILHEPRYTALPRVKAWVRGVANVRGRLLPIVDMSRFFGVTSTVPRKQRRVLVLDRDDIFVGLLVDELLGMQHMPVSTFSERLPDLDDAVRPYVVGAYTGDQTALVFNFRALAHDQTFLDVAL</sequence>
<comment type="caution">
    <text evidence="2">The sequence shown here is derived from an EMBL/GenBank/DDBJ whole genome shotgun (WGS) entry which is preliminary data.</text>
</comment>
<keyword evidence="3" id="KW-1185">Reference proteome</keyword>
<accession>A0ABP9ZST2</accession>
<reference evidence="2 3" key="1">
    <citation type="submission" date="2024-04" db="EMBL/GenBank/DDBJ databases">
        <title>Draft genome sequence of Halopseudomonas sabulinigri NBRC 116187.</title>
        <authorList>
            <person name="Miyakawa T."/>
            <person name="Kusuya Y."/>
            <person name="Miura T."/>
        </authorList>
    </citation>
    <scope>NUCLEOTIDE SEQUENCE [LARGE SCALE GENOMIC DNA]</scope>
    <source>
        <strain evidence="2 3">4NH20-0042</strain>
    </source>
</reference>
<dbReference type="PANTHER" id="PTHR22617:SF43">
    <property type="entry name" value="PROTEIN PILI"/>
    <property type="match status" value="1"/>
</dbReference>
<gene>
    <name evidence="2" type="ORF">NBRC116187_28810</name>
</gene>
<dbReference type="InterPro" id="IPR036061">
    <property type="entry name" value="CheW-like_dom_sf"/>
</dbReference>
<feature type="domain" description="CheW-like" evidence="1">
    <location>
        <begin position="44"/>
        <end position="183"/>
    </location>
</feature>
<dbReference type="PANTHER" id="PTHR22617">
    <property type="entry name" value="CHEMOTAXIS SENSOR HISTIDINE KINASE-RELATED"/>
    <property type="match status" value="1"/>
</dbReference>
<evidence type="ECO:0000313" key="3">
    <source>
        <dbReference type="Proteomes" id="UP001486808"/>
    </source>
</evidence>
<dbReference type="Pfam" id="PF01584">
    <property type="entry name" value="CheW"/>
    <property type="match status" value="1"/>
</dbReference>
<name>A0ABP9ZST2_9GAMM</name>
<dbReference type="SUPFAM" id="SSF50341">
    <property type="entry name" value="CheW-like"/>
    <property type="match status" value="1"/>
</dbReference>
<dbReference type="PROSITE" id="PS50851">
    <property type="entry name" value="CHEW"/>
    <property type="match status" value="1"/>
</dbReference>
<protein>
    <submittedName>
        <fullName evidence="2">Chemotaxis protein CheW</fullName>
    </submittedName>
</protein>
<evidence type="ECO:0000313" key="2">
    <source>
        <dbReference type="EMBL" id="GAA6132521.1"/>
    </source>
</evidence>
<dbReference type="InterPro" id="IPR039315">
    <property type="entry name" value="CheW"/>
</dbReference>
<organism evidence="2 3">
    <name type="scientific">Halopseudomonas sabulinigri</name>
    <dbReference type="NCBI Taxonomy" id="472181"/>
    <lineage>
        <taxon>Bacteria</taxon>
        <taxon>Pseudomonadati</taxon>
        <taxon>Pseudomonadota</taxon>
        <taxon>Gammaproteobacteria</taxon>
        <taxon>Pseudomonadales</taxon>
        <taxon>Pseudomonadaceae</taxon>
        <taxon>Halopseudomonas</taxon>
    </lineage>
</organism>
<dbReference type="SMART" id="SM00260">
    <property type="entry name" value="CheW"/>
    <property type="match status" value="1"/>
</dbReference>
<evidence type="ECO:0000259" key="1">
    <source>
        <dbReference type="PROSITE" id="PS50851"/>
    </source>
</evidence>
<dbReference type="EMBL" id="BAABWD010000003">
    <property type="protein sequence ID" value="GAA6132521.1"/>
    <property type="molecule type" value="Genomic_DNA"/>
</dbReference>
<dbReference type="Gene3D" id="2.40.50.180">
    <property type="entry name" value="CheA-289, Domain 4"/>
    <property type="match status" value="1"/>
</dbReference>